<keyword evidence="2" id="KW-1185">Reference proteome</keyword>
<gene>
    <name evidence="1" type="ORF">NDU88_008275</name>
</gene>
<protein>
    <submittedName>
        <fullName evidence="1">Uncharacterized protein</fullName>
    </submittedName>
</protein>
<dbReference type="AlphaFoldDB" id="A0AAV7RVC2"/>
<accession>A0AAV7RVC2</accession>
<sequence length="140" mass="15490">MTPRTKVVSASEAVTARLLGVSHAVSSAPRPCRSAVTPRVSVPYPSNRRWVVAWHKVLEPVAAPPRGHFKSWGEELRAQKQGHGQCSVFQTSSVKDEFPFSGIIRAAPEKRNSYSCSKISCLFWLLKMDKICCTLVGYCV</sequence>
<reference evidence="1" key="1">
    <citation type="journal article" date="2022" name="bioRxiv">
        <title>Sequencing and chromosome-scale assembly of the giantPleurodeles waltlgenome.</title>
        <authorList>
            <person name="Brown T."/>
            <person name="Elewa A."/>
            <person name="Iarovenko S."/>
            <person name="Subramanian E."/>
            <person name="Araus A.J."/>
            <person name="Petzold A."/>
            <person name="Susuki M."/>
            <person name="Suzuki K.-i.T."/>
            <person name="Hayashi T."/>
            <person name="Toyoda A."/>
            <person name="Oliveira C."/>
            <person name="Osipova E."/>
            <person name="Leigh N.D."/>
            <person name="Simon A."/>
            <person name="Yun M.H."/>
        </authorList>
    </citation>
    <scope>NUCLEOTIDE SEQUENCE</scope>
    <source>
        <strain evidence="1">20211129_DDA</strain>
        <tissue evidence="1">Liver</tissue>
    </source>
</reference>
<name>A0AAV7RVC2_PLEWA</name>
<comment type="caution">
    <text evidence="1">The sequence shown here is derived from an EMBL/GenBank/DDBJ whole genome shotgun (WGS) entry which is preliminary data.</text>
</comment>
<dbReference type="Proteomes" id="UP001066276">
    <property type="component" value="Chromosome 5"/>
</dbReference>
<organism evidence="1 2">
    <name type="scientific">Pleurodeles waltl</name>
    <name type="common">Iberian ribbed newt</name>
    <dbReference type="NCBI Taxonomy" id="8319"/>
    <lineage>
        <taxon>Eukaryota</taxon>
        <taxon>Metazoa</taxon>
        <taxon>Chordata</taxon>
        <taxon>Craniata</taxon>
        <taxon>Vertebrata</taxon>
        <taxon>Euteleostomi</taxon>
        <taxon>Amphibia</taxon>
        <taxon>Batrachia</taxon>
        <taxon>Caudata</taxon>
        <taxon>Salamandroidea</taxon>
        <taxon>Salamandridae</taxon>
        <taxon>Pleurodelinae</taxon>
        <taxon>Pleurodeles</taxon>
    </lineage>
</organism>
<evidence type="ECO:0000313" key="2">
    <source>
        <dbReference type="Proteomes" id="UP001066276"/>
    </source>
</evidence>
<evidence type="ECO:0000313" key="1">
    <source>
        <dbReference type="EMBL" id="KAJ1155546.1"/>
    </source>
</evidence>
<dbReference type="EMBL" id="JANPWB010000009">
    <property type="protein sequence ID" value="KAJ1155546.1"/>
    <property type="molecule type" value="Genomic_DNA"/>
</dbReference>
<proteinExistence type="predicted"/>